<evidence type="ECO:0000259" key="11">
    <source>
        <dbReference type="SMART" id="SM00499"/>
    </source>
</evidence>
<comment type="subcellular location">
    <subcellularLocation>
        <location evidence="1">Cell membrane</location>
        <topology evidence="1">Lipid-anchor</topology>
        <topology evidence="1">GPI-anchor</topology>
    </subcellularLocation>
</comment>
<evidence type="ECO:0000256" key="5">
    <source>
        <dbReference type="ARBA" id="ARBA00022729"/>
    </source>
</evidence>
<sequence>MKQKMGTQSAVMVFFVMVSLCGAIVTVGAATVQEQCTKDFDKVTQCLNYVTGKAATPTKDCCSAVKDIRDSDPVCLCYFIQQTHNGSQQIKSLGIQEAKLLQLPSACSLVNASVSDCPKLLNIPAGSPEAAIFTNLSSSSNASTTPVISTPTTADDSSNGFKHEPYLAGPVATIAVAILFYAFPAWSISAFYT</sequence>
<keyword evidence="8" id="KW-0449">Lipoprotein</keyword>
<dbReference type="GO" id="GO:0005886">
    <property type="term" value="C:plasma membrane"/>
    <property type="evidence" value="ECO:0007669"/>
    <property type="project" value="UniProtKB-SubCell"/>
</dbReference>
<dbReference type="AlphaFoldDB" id="A0AAP0RFV6"/>
<evidence type="ECO:0000256" key="1">
    <source>
        <dbReference type="ARBA" id="ARBA00004609"/>
    </source>
</evidence>
<dbReference type="SMART" id="SM00499">
    <property type="entry name" value="AAI"/>
    <property type="match status" value="1"/>
</dbReference>
<feature type="signal peptide" evidence="10">
    <location>
        <begin position="1"/>
        <end position="29"/>
    </location>
</feature>
<keyword evidence="6" id="KW-1015">Disulfide bond</keyword>
<dbReference type="InterPro" id="IPR043325">
    <property type="entry name" value="LTSS"/>
</dbReference>
<feature type="transmembrane region" description="Helical" evidence="9">
    <location>
        <begin position="167"/>
        <end position="192"/>
    </location>
</feature>
<evidence type="ECO:0000256" key="4">
    <source>
        <dbReference type="ARBA" id="ARBA00022622"/>
    </source>
</evidence>
<proteinExistence type="inferred from homology"/>
<dbReference type="Pfam" id="PF14368">
    <property type="entry name" value="LTP_2"/>
    <property type="match status" value="1"/>
</dbReference>
<reference evidence="12 13" key="1">
    <citation type="journal article" date="2024" name="Plant J.">
        <title>Genome sequences and population genomics reveal climatic adaptation and genomic divergence between two closely related sweetgum species.</title>
        <authorList>
            <person name="Xu W.Q."/>
            <person name="Ren C.Q."/>
            <person name="Zhang X.Y."/>
            <person name="Comes H.P."/>
            <person name="Liu X.H."/>
            <person name="Li Y.G."/>
            <person name="Kettle C.J."/>
            <person name="Jalonen R."/>
            <person name="Gaisberger H."/>
            <person name="Ma Y.Z."/>
            <person name="Qiu Y.X."/>
        </authorList>
    </citation>
    <scope>NUCLEOTIDE SEQUENCE [LARGE SCALE GENOMIC DNA]</scope>
    <source>
        <strain evidence="12">Hangzhou</strain>
    </source>
</reference>
<dbReference type="InterPro" id="IPR016140">
    <property type="entry name" value="Bifunc_inhib/LTP/seed_store"/>
</dbReference>
<dbReference type="Proteomes" id="UP001415857">
    <property type="component" value="Unassembled WGS sequence"/>
</dbReference>
<protein>
    <recommendedName>
        <fullName evidence="11">Bifunctional inhibitor/plant lipid transfer protein/seed storage helical domain-containing protein</fullName>
    </recommendedName>
</protein>
<feature type="chain" id="PRO_5042851497" description="Bifunctional inhibitor/plant lipid transfer protein/seed storage helical domain-containing protein" evidence="10">
    <location>
        <begin position="30"/>
        <end position="193"/>
    </location>
</feature>
<evidence type="ECO:0000256" key="6">
    <source>
        <dbReference type="ARBA" id="ARBA00023157"/>
    </source>
</evidence>
<keyword evidence="4" id="KW-0336">GPI-anchor</keyword>
<keyword evidence="9" id="KW-0472">Membrane</keyword>
<keyword evidence="7" id="KW-0325">Glycoprotein</keyword>
<dbReference type="InterPro" id="IPR036312">
    <property type="entry name" value="Bifun_inhib/LTP/seed_sf"/>
</dbReference>
<dbReference type="CDD" id="cd00010">
    <property type="entry name" value="AAI_LTSS"/>
    <property type="match status" value="1"/>
</dbReference>
<keyword evidence="3" id="KW-1003">Cell membrane</keyword>
<dbReference type="GO" id="GO:0098552">
    <property type="term" value="C:side of membrane"/>
    <property type="evidence" value="ECO:0007669"/>
    <property type="project" value="UniProtKB-KW"/>
</dbReference>
<evidence type="ECO:0000256" key="3">
    <source>
        <dbReference type="ARBA" id="ARBA00022475"/>
    </source>
</evidence>
<dbReference type="Gene3D" id="1.10.110.10">
    <property type="entry name" value="Plant lipid-transfer and hydrophobic proteins"/>
    <property type="match status" value="1"/>
</dbReference>
<keyword evidence="13" id="KW-1185">Reference proteome</keyword>
<keyword evidence="9" id="KW-0812">Transmembrane</keyword>
<name>A0AAP0RFV6_LIQFO</name>
<dbReference type="PANTHER" id="PTHR33044">
    <property type="entry name" value="BIFUNCTIONAL INHIBITOR/LIPID-TRANSFER PROTEIN/SEED STORAGE 2S ALBUMIN SUPERFAMILY PROTEIN-RELATED"/>
    <property type="match status" value="1"/>
</dbReference>
<evidence type="ECO:0000256" key="8">
    <source>
        <dbReference type="ARBA" id="ARBA00023288"/>
    </source>
</evidence>
<accession>A0AAP0RFV6</accession>
<comment type="similarity">
    <text evidence="2">Belongs to the plant LTP family.</text>
</comment>
<evidence type="ECO:0000256" key="9">
    <source>
        <dbReference type="SAM" id="Phobius"/>
    </source>
</evidence>
<evidence type="ECO:0000313" key="13">
    <source>
        <dbReference type="Proteomes" id="UP001415857"/>
    </source>
</evidence>
<evidence type="ECO:0000313" key="12">
    <source>
        <dbReference type="EMBL" id="KAK9276200.1"/>
    </source>
</evidence>
<gene>
    <name evidence="12" type="ORF">L1049_005731</name>
</gene>
<evidence type="ECO:0000256" key="7">
    <source>
        <dbReference type="ARBA" id="ARBA00023180"/>
    </source>
</evidence>
<evidence type="ECO:0000256" key="2">
    <source>
        <dbReference type="ARBA" id="ARBA00009748"/>
    </source>
</evidence>
<dbReference type="SUPFAM" id="SSF47699">
    <property type="entry name" value="Bifunctional inhibitor/lipid-transfer protein/seed storage 2S albumin"/>
    <property type="match status" value="1"/>
</dbReference>
<dbReference type="EMBL" id="JBBPBK010000010">
    <property type="protein sequence ID" value="KAK9276200.1"/>
    <property type="molecule type" value="Genomic_DNA"/>
</dbReference>
<evidence type="ECO:0000256" key="10">
    <source>
        <dbReference type="SAM" id="SignalP"/>
    </source>
</evidence>
<organism evidence="12 13">
    <name type="scientific">Liquidambar formosana</name>
    <name type="common">Formosan gum</name>
    <dbReference type="NCBI Taxonomy" id="63359"/>
    <lineage>
        <taxon>Eukaryota</taxon>
        <taxon>Viridiplantae</taxon>
        <taxon>Streptophyta</taxon>
        <taxon>Embryophyta</taxon>
        <taxon>Tracheophyta</taxon>
        <taxon>Spermatophyta</taxon>
        <taxon>Magnoliopsida</taxon>
        <taxon>eudicotyledons</taxon>
        <taxon>Gunneridae</taxon>
        <taxon>Pentapetalae</taxon>
        <taxon>Saxifragales</taxon>
        <taxon>Altingiaceae</taxon>
        <taxon>Liquidambar</taxon>
    </lineage>
</organism>
<keyword evidence="5 10" id="KW-0732">Signal</keyword>
<comment type="caution">
    <text evidence="12">The sequence shown here is derived from an EMBL/GenBank/DDBJ whole genome shotgun (WGS) entry which is preliminary data.</text>
</comment>
<feature type="domain" description="Bifunctional inhibitor/plant lipid transfer protein/seed storage helical" evidence="11">
    <location>
        <begin position="36"/>
        <end position="117"/>
    </location>
</feature>
<keyword evidence="9" id="KW-1133">Transmembrane helix</keyword>